<dbReference type="Proteomes" id="UP001165143">
    <property type="component" value="Unassembled WGS sequence"/>
</dbReference>
<name>A0A9W6PEL6_9ACTN</name>
<dbReference type="RefSeq" id="WP_051778199.1">
    <property type="nucleotide sequence ID" value="NZ_BSRX01000007.1"/>
</dbReference>
<sequence length="329" mass="32663">MAADPSPPPPSSSSPLVAAVDLGGTKTAGAVVTGTGELLARAECPTAADGDAEAVFAGVARVLDELAGHPAWPGIAAVGVGSAGPVDTVAGTVSPVNIPSWRGFPLVRRIAERTALPVRLLGDGVALAEAEHWLGAAAGYRDALCMVVSTGVGGGLVLDGRVHPGPSGNAGHIGHLSIQWDGDPCPCGGRGCLEGLASGPAIVRHARAAGWRPTEGGPLTARAVADSARTGDGAALTAFDLAARALAAAIAGTAALVELQAVVIGGGVAQSGPLLFDPLARHLTHYAGLPFTRGIHLHPAHFGPDAGLIGAAAAALRNQEPGERRVRDC</sequence>
<evidence type="ECO:0000313" key="2">
    <source>
        <dbReference type="EMBL" id="GLW53508.1"/>
    </source>
</evidence>
<evidence type="ECO:0000313" key="3">
    <source>
        <dbReference type="Proteomes" id="UP001165143"/>
    </source>
</evidence>
<dbReference type="SUPFAM" id="SSF53067">
    <property type="entry name" value="Actin-like ATPase domain"/>
    <property type="match status" value="1"/>
</dbReference>
<dbReference type="PANTHER" id="PTHR18964:SF169">
    <property type="entry name" value="N-ACETYLMANNOSAMINE KINASE"/>
    <property type="match status" value="1"/>
</dbReference>
<comment type="caution">
    <text evidence="2">The sequence shown here is derived from an EMBL/GenBank/DDBJ whole genome shotgun (WGS) entry which is preliminary data.</text>
</comment>
<dbReference type="InterPro" id="IPR043129">
    <property type="entry name" value="ATPase_NBD"/>
</dbReference>
<accession>A0A9W6PEL6</accession>
<comment type="similarity">
    <text evidence="1">Belongs to the ROK (NagC/XylR) family.</text>
</comment>
<dbReference type="PANTHER" id="PTHR18964">
    <property type="entry name" value="ROK (REPRESSOR, ORF, KINASE) FAMILY"/>
    <property type="match status" value="1"/>
</dbReference>
<dbReference type="Gene3D" id="3.30.420.40">
    <property type="match status" value="2"/>
</dbReference>
<organism evidence="2 3">
    <name type="scientific">Kitasatospora phosalacinea</name>
    <dbReference type="NCBI Taxonomy" id="2065"/>
    <lineage>
        <taxon>Bacteria</taxon>
        <taxon>Bacillati</taxon>
        <taxon>Actinomycetota</taxon>
        <taxon>Actinomycetes</taxon>
        <taxon>Kitasatosporales</taxon>
        <taxon>Streptomycetaceae</taxon>
        <taxon>Kitasatospora</taxon>
    </lineage>
</organism>
<dbReference type="EMBL" id="BSRX01000007">
    <property type="protein sequence ID" value="GLW53508.1"/>
    <property type="molecule type" value="Genomic_DNA"/>
</dbReference>
<reference evidence="2" key="1">
    <citation type="submission" date="2023-02" db="EMBL/GenBank/DDBJ databases">
        <title>Kitasatospora phosalacinea NBRC 14362.</title>
        <authorList>
            <person name="Ichikawa N."/>
            <person name="Sato H."/>
            <person name="Tonouchi N."/>
        </authorList>
    </citation>
    <scope>NUCLEOTIDE SEQUENCE</scope>
    <source>
        <strain evidence="2">NBRC 14362</strain>
    </source>
</reference>
<gene>
    <name evidence="2" type="ORF">Kpho01_15190</name>
</gene>
<evidence type="ECO:0000256" key="1">
    <source>
        <dbReference type="ARBA" id="ARBA00006479"/>
    </source>
</evidence>
<dbReference type="PROSITE" id="PS01125">
    <property type="entry name" value="ROK"/>
    <property type="match status" value="1"/>
</dbReference>
<evidence type="ECO:0008006" key="4">
    <source>
        <dbReference type="Google" id="ProtNLM"/>
    </source>
</evidence>
<proteinExistence type="inferred from homology"/>
<dbReference type="AlphaFoldDB" id="A0A9W6PEL6"/>
<dbReference type="InterPro" id="IPR000600">
    <property type="entry name" value="ROK"/>
</dbReference>
<dbReference type="OrthoDB" id="8772678at2"/>
<dbReference type="Pfam" id="PF00480">
    <property type="entry name" value="ROK"/>
    <property type="match status" value="1"/>
</dbReference>
<dbReference type="InterPro" id="IPR049874">
    <property type="entry name" value="ROK_cs"/>
</dbReference>
<protein>
    <recommendedName>
        <fullName evidence="4">ROK family protein</fullName>
    </recommendedName>
</protein>